<feature type="region of interest" description="Disordered" evidence="6">
    <location>
        <begin position="1"/>
        <end position="55"/>
    </location>
</feature>
<evidence type="ECO:0000256" key="2">
    <source>
        <dbReference type="ARBA" id="ARBA00022448"/>
    </source>
</evidence>
<dbReference type="SUPFAM" id="SSF103473">
    <property type="entry name" value="MFS general substrate transporter"/>
    <property type="match status" value="1"/>
</dbReference>
<dbReference type="Proteomes" id="UP001219567">
    <property type="component" value="Chromosome 3"/>
</dbReference>
<dbReference type="GO" id="GO:0005886">
    <property type="term" value="C:plasma membrane"/>
    <property type="evidence" value="ECO:0007669"/>
    <property type="project" value="TreeGrafter"/>
</dbReference>
<dbReference type="FunFam" id="1.20.1720.10:FF:000009">
    <property type="entry name" value="MFS multidrug transporter"/>
    <property type="match status" value="1"/>
</dbReference>
<keyword evidence="4 7" id="KW-1133">Transmembrane helix</keyword>
<dbReference type="Gene3D" id="1.20.1720.10">
    <property type="entry name" value="Multidrug resistance protein D"/>
    <property type="match status" value="1"/>
</dbReference>
<dbReference type="InterPro" id="IPR020846">
    <property type="entry name" value="MFS_dom"/>
</dbReference>
<dbReference type="PROSITE" id="PS50850">
    <property type="entry name" value="MFS"/>
    <property type="match status" value="1"/>
</dbReference>
<evidence type="ECO:0000256" key="4">
    <source>
        <dbReference type="ARBA" id="ARBA00022989"/>
    </source>
</evidence>
<feature type="transmembrane region" description="Helical" evidence="7">
    <location>
        <begin position="137"/>
        <end position="154"/>
    </location>
</feature>
<evidence type="ECO:0000256" key="5">
    <source>
        <dbReference type="ARBA" id="ARBA00023136"/>
    </source>
</evidence>
<reference evidence="9 10" key="1">
    <citation type="submission" date="2023-03" db="EMBL/GenBank/DDBJ databases">
        <title>Mating type loci evolution in Malassezia.</title>
        <authorList>
            <person name="Coelho M.A."/>
        </authorList>
    </citation>
    <scope>NUCLEOTIDE SEQUENCE [LARGE SCALE GENOMIC DNA]</scope>
    <source>
        <strain evidence="9 10">CBS 9725</strain>
    </source>
</reference>
<dbReference type="EMBL" id="CP119945">
    <property type="protein sequence ID" value="WFD00008.1"/>
    <property type="molecule type" value="Genomic_DNA"/>
</dbReference>
<evidence type="ECO:0000256" key="1">
    <source>
        <dbReference type="ARBA" id="ARBA00004141"/>
    </source>
</evidence>
<dbReference type="PANTHER" id="PTHR23502:SF51">
    <property type="entry name" value="QUINIDINE RESISTANCE PROTEIN 1-RELATED"/>
    <property type="match status" value="1"/>
</dbReference>
<protein>
    <recommendedName>
        <fullName evidence="8">Major facilitator superfamily (MFS) profile domain-containing protein</fullName>
    </recommendedName>
</protein>
<evidence type="ECO:0000313" key="9">
    <source>
        <dbReference type="EMBL" id="WFD00008.1"/>
    </source>
</evidence>
<feature type="transmembrane region" description="Helical" evidence="7">
    <location>
        <begin position="445"/>
        <end position="466"/>
    </location>
</feature>
<gene>
    <name evidence="9" type="ORF">MYAM1_002754</name>
</gene>
<dbReference type="InterPro" id="IPR036259">
    <property type="entry name" value="MFS_trans_sf"/>
</dbReference>
<feature type="domain" description="Major facilitator superfamily (MFS) profile" evidence="8">
    <location>
        <begin position="71"/>
        <end position="486"/>
    </location>
</feature>
<keyword evidence="2" id="KW-0813">Transport</keyword>
<sequence>MPKEWFMTESKPSLDEEAAQQQRKENGAPQLQSVGPMEVPGTPDKKQTSPTRSAETLENVSAFKKSIKILIVVMASTSSFASPLSINIYMPAVPDISKDLDISSGETLLSVTTYLIFQGLSPSFWAPLSDTYGRRPILIATFVVYLAANLGLAFTNKFWLLLVLRMVQASGVSSAVSIGAGCISDVSNRKERGRYMGFYQLGTLLGPAVGPVIGGVFSQIFEWHAIFYFLSALSAVYLLVMVIALPESLRKLVGDGSLKARGIWRILLPLRLTVPDQQHNDKLMHSPPKVNIHSMGFGMPWRMFASLDLALMIYAFSIPFAVYSMVTSSLSTLLKSAYGYNAIETGLCFIPIGVASAIGSVVAGKTIDYEYAKAFRKHGHNLNLYYARLKYALVINLLYTAQTILVDLRPGRAASVTAAVNIGRCLVSAAFVAAVDYVIDDIGTGWTFTAFGLASLILTAPAIELVKRRGPEWNARREQRAENTTT</sequence>
<name>A0AAJ5YUH8_9BASI</name>
<keyword evidence="5 7" id="KW-0472">Membrane</keyword>
<evidence type="ECO:0000256" key="3">
    <source>
        <dbReference type="ARBA" id="ARBA00022692"/>
    </source>
</evidence>
<accession>A0AAJ5YUH8</accession>
<feature type="transmembrane region" description="Helical" evidence="7">
    <location>
        <begin position="226"/>
        <end position="245"/>
    </location>
</feature>
<keyword evidence="10" id="KW-1185">Reference proteome</keyword>
<feature type="transmembrane region" description="Helical" evidence="7">
    <location>
        <begin position="198"/>
        <end position="220"/>
    </location>
</feature>
<keyword evidence="3 7" id="KW-0812">Transmembrane</keyword>
<feature type="transmembrane region" description="Helical" evidence="7">
    <location>
        <begin position="166"/>
        <end position="186"/>
    </location>
</feature>
<dbReference type="InterPro" id="IPR011701">
    <property type="entry name" value="MFS"/>
</dbReference>
<evidence type="ECO:0000256" key="7">
    <source>
        <dbReference type="SAM" id="Phobius"/>
    </source>
</evidence>
<dbReference type="PANTHER" id="PTHR23502">
    <property type="entry name" value="MAJOR FACILITATOR SUPERFAMILY"/>
    <property type="match status" value="1"/>
</dbReference>
<comment type="subcellular location">
    <subcellularLocation>
        <location evidence="1">Membrane</location>
        <topology evidence="1">Multi-pass membrane protein</topology>
    </subcellularLocation>
</comment>
<dbReference type="Pfam" id="PF07690">
    <property type="entry name" value="MFS_1"/>
    <property type="match status" value="1"/>
</dbReference>
<feature type="transmembrane region" description="Helical" evidence="7">
    <location>
        <begin position="69"/>
        <end position="88"/>
    </location>
</feature>
<evidence type="ECO:0000259" key="8">
    <source>
        <dbReference type="PROSITE" id="PS50850"/>
    </source>
</evidence>
<dbReference type="GO" id="GO:0022857">
    <property type="term" value="F:transmembrane transporter activity"/>
    <property type="evidence" value="ECO:0007669"/>
    <property type="project" value="InterPro"/>
</dbReference>
<evidence type="ECO:0000313" key="10">
    <source>
        <dbReference type="Proteomes" id="UP001219567"/>
    </source>
</evidence>
<evidence type="ECO:0000256" key="6">
    <source>
        <dbReference type="SAM" id="MobiDB-lite"/>
    </source>
</evidence>
<proteinExistence type="predicted"/>
<feature type="transmembrane region" description="Helical" evidence="7">
    <location>
        <begin position="304"/>
        <end position="326"/>
    </location>
</feature>
<dbReference type="AlphaFoldDB" id="A0AAJ5YUH8"/>
<organism evidence="9 10">
    <name type="scientific">Malassezia yamatoensis</name>
    <dbReference type="NCBI Taxonomy" id="253288"/>
    <lineage>
        <taxon>Eukaryota</taxon>
        <taxon>Fungi</taxon>
        <taxon>Dikarya</taxon>
        <taxon>Basidiomycota</taxon>
        <taxon>Ustilaginomycotina</taxon>
        <taxon>Malasseziomycetes</taxon>
        <taxon>Malasseziales</taxon>
        <taxon>Malasseziaceae</taxon>
        <taxon>Malassezia</taxon>
    </lineage>
</organism>
<feature type="transmembrane region" description="Helical" evidence="7">
    <location>
        <begin position="108"/>
        <end position="125"/>
    </location>
</feature>
<feature type="transmembrane region" description="Helical" evidence="7">
    <location>
        <begin position="385"/>
        <end position="406"/>
    </location>
</feature>